<dbReference type="KEGG" id="mets:DK389_22980"/>
<evidence type="ECO:0000313" key="2">
    <source>
        <dbReference type="Proteomes" id="UP000245926"/>
    </source>
</evidence>
<dbReference type="Proteomes" id="UP000245926">
    <property type="component" value="Chromosome"/>
</dbReference>
<evidence type="ECO:0000313" key="1">
    <source>
        <dbReference type="EMBL" id="AWN42840.1"/>
    </source>
</evidence>
<proteinExistence type="predicted"/>
<accession>A0A2U8WBL0</accession>
<organism evidence="1 2">
    <name type="scientific">Methylobacterium durans</name>
    <dbReference type="NCBI Taxonomy" id="2202825"/>
    <lineage>
        <taxon>Bacteria</taxon>
        <taxon>Pseudomonadati</taxon>
        <taxon>Pseudomonadota</taxon>
        <taxon>Alphaproteobacteria</taxon>
        <taxon>Hyphomicrobiales</taxon>
        <taxon>Methylobacteriaceae</taxon>
        <taxon>Methylobacterium</taxon>
    </lineage>
</organism>
<dbReference type="Pfam" id="PF14247">
    <property type="entry name" value="DUF4344"/>
    <property type="match status" value="1"/>
</dbReference>
<keyword evidence="2" id="KW-1185">Reference proteome</keyword>
<gene>
    <name evidence="1" type="ORF">DK389_22980</name>
</gene>
<reference evidence="2" key="1">
    <citation type="submission" date="2018-05" db="EMBL/GenBank/DDBJ databases">
        <title>Complete Genome Sequence of Methylobacterium sp. 17SD2-17.</title>
        <authorList>
            <person name="Srinivasan S."/>
        </authorList>
    </citation>
    <scope>NUCLEOTIDE SEQUENCE [LARGE SCALE GENOMIC DNA]</scope>
    <source>
        <strain evidence="2">17SD2-17</strain>
    </source>
</reference>
<sequence>MEDTVRYFGALAGLSASLLALSPPDGAAARETDISGRRRTDVRYEVPKEQVHREIYDTMRARRVLERVAATLDLVRLPKRLSYRLKECSGEPNAWYDPRTRTIAVCYELVASIVRQAPAATSPAGVSRQDAIRGPVLQILFHESSHALFHLLPIPILGREEDAADQVAALVLLHLTPADARTVVNGGGYFFATLGRGEPTDKESFAGAHGLSWQRFYNLACLAYGSDKQRYAYIVDKGYLPAERAKDCEEEYNQIGFAFAALISPHLRARPRDGEALRRAFANATGTRNRE</sequence>
<dbReference type="InterPro" id="IPR025644">
    <property type="entry name" value="DUF4344"/>
</dbReference>
<dbReference type="RefSeq" id="WP_109893064.1">
    <property type="nucleotide sequence ID" value="NZ_CP029550.1"/>
</dbReference>
<name>A0A2U8WBL0_9HYPH</name>
<protein>
    <submittedName>
        <fullName evidence="1">Uncharacterized protein</fullName>
    </submittedName>
</protein>
<dbReference type="AlphaFoldDB" id="A0A2U8WBL0"/>
<dbReference type="EMBL" id="CP029550">
    <property type="protein sequence ID" value="AWN42840.1"/>
    <property type="molecule type" value="Genomic_DNA"/>
</dbReference>
<dbReference type="OrthoDB" id="935695at2"/>